<name>A0A091CV70_FUKDA</name>
<evidence type="ECO:0000313" key="1">
    <source>
        <dbReference type="EMBL" id="KFO22432.1"/>
    </source>
</evidence>
<reference evidence="1 2" key="1">
    <citation type="submission" date="2013-11" db="EMBL/GenBank/DDBJ databases">
        <title>The Damaraland mole rat (Fukomys damarensis) genome and evolution of African mole rats.</title>
        <authorList>
            <person name="Gladyshev V.N."/>
            <person name="Fang X."/>
        </authorList>
    </citation>
    <scope>NUCLEOTIDE SEQUENCE [LARGE SCALE GENOMIC DNA]</scope>
    <source>
        <tissue evidence="1">Liver</tissue>
    </source>
</reference>
<dbReference type="GO" id="GO:0032266">
    <property type="term" value="F:phosphatidylinositol-3-phosphate binding"/>
    <property type="evidence" value="ECO:0007669"/>
    <property type="project" value="TreeGrafter"/>
</dbReference>
<sequence>MYDPSKIQVSLKVEEMDKKTKRKTITEKVVSFLLVNENEKIHVTNEDDFIRKFNCKPYQHLQVLSIFGNFSGRQCALEQQLQNSVTHSPWHTGLIFKALKVLSNHFSSEIPDSRMAYSSFPDEYFTCSSMCLTCGIGCKNSTNHEKEGMMECPNCGVVCWSCQHRLGNQDPVDTVVWPGTDGFLKDNSHAAQCLLNGMNFMVQLISELRLRLTKAMTS</sequence>
<dbReference type="GO" id="GO:0005545">
    <property type="term" value="F:1-phosphatidylinositol binding"/>
    <property type="evidence" value="ECO:0007669"/>
    <property type="project" value="TreeGrafter"/>
</dbReference>
<dbReference type="Proteomes" id="UP000028990">
    <property type="component" value="Unassembled WGS sequence"/>
</dbReference>
<organism evidence="1 2">
    <name type="scientific">Fukomys damarensis</name>
    <name type="common">Damaraland mole rat</name>
    <name type="synonym">Cryptomys damarensis</name>
    <dbReference type="NCBI Taxonomy" id="885580"/>
    <lineage>
        <taxon>Eukaryota</taxon>
        <taxon>Metazoa</taxon>
        <taxon>Chordata</taxon>
        <taxon>Craniata</taxon>
        <taxon>Vertebrata</taxon>
        <taxon>Euteleostomi</taxon>
        <taxon>Mammalia</taxon>
        <taxon>Eutheria</taxon>
        <taxon>Euarchontoglires</taxon>
        <taxon>Glires</taxon>
        <taxon>Rodentia</taxon>
        <taxon>Hystricomorpha</taxon>
        <taxon>Bathyergidae</taxon>
        <taxon>Fukomys</taxon>
    </lineage>
</organism>
<dbReference type="EMBL" id="KN124048">
    <property type="protein sequence ID" value="KFO22432.1"/>
    <property type="molecule type" value="Genomic_DNA"/>
</dbReference>
<dbReference type="PANTHER" id="PTHR46624:SF3">
    <property type="entry name" value="ZINC FINGER FYVE DOMAIN-CONTAINING PROTEIN 1"/>
    <property type="match status" value="1"/>
</dbReference>
<dbReference type="AlphaFoldDB" id="A0A091CV70"/>
<accession>A0A091CV70</accession>
<dbReference type="GO" id="GO:0005547">
    <property type="term" value="F:phosphatidylinositol-3,4,5-trisphosphate binding"/>
    <property type="evidence" value="ECO:0007669"/>
    <property type="project" value="TreeGrafter"/>
</dbReference>
<evidence type="ECO:0000313" key="2">
    <source>
        <dbReference type="Proteomes" id="UP000028990"/>
    </source>
</evidence>
<dbReference type="GO" id="GO:0140042">
    <property type="term" value="P:lipid droplet formation"/>
    <property type="evidence" value="ECO:0007669"/>
    <property type="project" value="TreeGrafter"/>
</dbReference>
<keyword evidence="2" id="KW-1185">Reference proteome</keyword>
<protein>
    <submittedName>
        <fullName evidence="1">Zinc finger FYVE domain-containing protein 1</fullName>
    </submittedName>
</protein>
<proteinExistence type="predicted"/>
<dbReference type="InterPro" id="IPR042427">
    <property type="entry name" value="ZFYV1"/>
</dbReference>
<gene>
    <name evidence="1" type="ORF">H920_16128</name>
</gene>
<dbReference type="PANTHER" id="PTHR46624">
    <property type="entry name" value="AGAP002036-PA"/>
    <property type="match status" value="1"/>
</dbReference>
<dbReference type="GO" id="GO:0043325">
    <property type="term" value="F:phosphatidylinositol-3,4-bisphosphate binding"/>
    <property type="evidence" value="ECO:0007669"/>
    <property type="project" value="TreeGrafter"/>
</dbReference>
<dbReference type="GO" id="GO:0005811">
    <property type="term" value="C:lipid droplet"/>
    <property type="evidence" value="ECO:0007669"/>
    <property type="project" value="TreeGrafter"/>
</dbReference>